<protein>
    <submittedName>
        <fullName evidence="1">Uncharacterized protein</fullName>
    </submittedName>
</protein>
<comment type="caution">
    <text evidence="1">The sequence shown here is derived from an EMBL/GenBank/DDBJ whole genome shotgun (WGS) entry which is preliminary data.</text>
</comment>
<gene>
    <name evidence="1" type="ORF">E5355_17820</name>
</gene>
<dbReference type="NCBIfam" id="NF041770">
    <property type="entry name" value="CFI_box_CTERM"/>
    <property type="match status" value="1"/>
</dbReference>
<dbReference type="InterPro" id="IPR049886">
    <property type="entry name" value="CFI_box_CTERM_dom"/>
</dbReference>
<organism evidence="1 2">
    <name type="scientific">Bacteroides muris</name>
    <name type="common">ex Afrizal et al. 2022</name>
    <dbReference type="NCBI Taxonomy" id="2516960"/>
    <lineage>
        <taxon>Bacteria</taxon>
        <taxon>Pseudomonadati</taxon>
        <taxon>Bacteroidota</taxon>
        <taxon>Bacteroidia</taxon>
        <taxon>Bacteroidales</taxon>
        <taxon>Bacteroidaceae</taxon>
        <taxon>Bacteroides</taxon>
    </lineage>
</organism>
<accession>A0A4S2AE40</accession>
<dbReference type="EMBL" id="SRYZ01000070">
    <property type="protein sequence ID" value="TGX99057.1"/>
    <property type="molecule type" value="Genomic_DNA"/>
</dbReference>
<reference evidence="1 2" key="1">
    <citation type="submission" date="2019-04" db="EMBL/GenBank/DDBJ databases">
        <title>Microbes associate with the intestines of laboratory mice.</title>
        <authorList>
            <person name="Navarre W."/>
            <person name="Wong E."/>
            <person name="Huang K."/>
            <person name="Tropini C."/>
            <person name="Ng K."/>
            <person name="Yu B."/>
        </authorList>
    </citation>
    <scope>NUCLEOTIDE SEQUENCE [LARGE SCALE GENOMIC DNA]</scope>
    <source>
        <strain evidence="1 2">NM69_E16B</strain>
    </source>
</reference>
<sequence length="369" mass="41498">MKPLTCEMCGSTNILKQDGVFVCQSCGTKYSVEEAKKMMVEGVVNIEGKVKIDQSDKVPNLLSLAQNAIDSLNVDEAESYVKRILEIDCDNAQAWFIKMKAIGLSSSIDNLRVTEIISAGKKAIEKSNGELEIDVYGFYITVLNVNLQSFTEQLQNTGALKQIYELNCISNPFKASELTADSDEIFAFIMSQYELLLSLRYVIPDDKVAHEELSCLVGFAAKNWINFTQAVNARFNVFKSNLNEESVTEFRAILNRIKQGLPSGNLDTFNEEHISNPSSGPCYVATAVYGSYDCPEVWTLRRFRDYTLAETWYGRAFIRTYYAVSPTLVKWVGNTAIFKRICLALLDGLVRKLQVNGVESTPYKDRIFK</sequence>
<dbReference type="Proteomes" id="UP000310532">
    <property type="component" value="Unassembled WGS sequence"/>
</dbReference>
<proteinExistence type="predicted"/>
<dbReference type="AlphaFoldDB" id="A0A4S2AE40"/>
<evidence type="ECO:0000313" key="2">
    <source>
        <dbReference type="Proteomes" id="UP000310532"/>
    </source>
</evidence>
<name>A0A4S2AE40_9BACE</name>
<keyword evidence="2" id="KW-1185">Reference proteome</keyword>
<dbReference type="RefSeq" id="WP_123400109.1">
    <property type="nucleotide sequence ID" value="NZ_SRYZ01000070.1"/>
</dbReference>
<evidence type="ECO:0000313" key="1">
    <source>
        <dbReference type="EMBL" id="TGX99057.1"/>
    </source>
</evidence>